<feature type="region of interest" description="Disordered" evidence="3">
    <location>
        <begin position="382"/>
        <end position="406"/>
    </location>
</feature>
<evidence type="ECO:0000313" key="5">
    <source>
        <dbReference type="EMBL" id="EEB18702.1"/>
    </source>
</evidence>
<dbReference type="InParanoid" id="E0VZ96"/>
<dbReference type="Proteomes" id="UP000009046">
    <property type="component" value="Unassembled WGS sequence"/>
</dbReference>
<dbReference type="STRING" id="121224.E0VZ96"/>
<dbReference type="GO" id="GO:0000723">
    <property type="term" value="P:telomere maintenance"/>
    <property type="evidence" value="ECO:0007669"/>
    <property type="project" value="InterPro"/>
</dbReference>
<evidence type="ECO:0000259" key="4">
    <source>
        <dbReference type="SMART" id="SM00559"/>
    </source>
</evidence>
<feature type="compositionally biased region" description="Basic and acidic residues" evidence="3">
    <location>
        <begin position="382"/>
        <end position="397"/>
    </location>
</feature>
<dbReference type="GO" id="GO:0004386">
    <property type="term" value="F:helicase activity"/>
    <property type="evidence" value="ECO:0007669"/>
    <property type="project" value="UniProtKB-KW"/>
</dbReference>
<dbReference type="GO" id="GO:0006310">
    <property type="term" value="P:DNA recombination"/>
    <property type="evidence" value="ECO:0007669"/>
    <property type="project" value="InterPro"/>
</dbReference>
<dbReference type="Gene3D" id="2.40.290.10">
    <property type="match status" value="1"/>
</dbReference>
<dbReference type="Pfam" id="PF02735">
    <property type="entry name" value="Ku"/>
    <property type="match status" value="1"/>
</dbReference>
<dbReference type="Gene3D" id="1.10.1600.10">
    <property type="match status" value="1"/>
</dbReference>
<keyword evidence="7" id="KW-1185">Reference proteome</keyword>
<keyword evidence="5" id="KW-0347">Helicase</keyword>
<dbReference type="EMBL" id="AAZO01006417">
    <property type="status" value="NOT_ANNOTATED_CDS"/>
    <property type="molecule type" value="Genomic_DNA"/>
</dbReference>
<dbReference type="GeneID" id="8235031"/>
<dbReference type="RefSeq" id="XP_002431440.1">
    <property type="nucleotide sequence ID" value="XM_002431395.1"/>
</dbReference>
<reference evidence="6" key="3">
    <citation type="submission" date="2021-02" db="UniProtKB">
        <authorList>
            <consortium name="EnsemblMetazoa"/>
        </authorList>
    </citation>
    <scope>IDENTIFICATION</scope>
    <source>
        <strain evidence="6">USDA</strain>
    </source>
</reference>
<dbReference type="Gene3D" id="1.25.40.240">
    <property type="entry name" value="Ku, C-terminal domain"/>
    <property type="match status" value="1"/>
</dbReference>
<organism>
    <name type="scientific">Pediculus humanus subsp. corporis</name>
    <name type="common">Body louse</name>
    <dbReference type="NCBI Taxonomy" id="121224"/>
    <lineage>
        <taxon>Eukaryota</taxon>
        <taxon>Metazoa</taxon>
        <taxon>Ecdysozoa</taxon>
        <taxon>Arthropoda</taxon>
        <taxon>Hexapoda</taxon>
        <taxon>Insecta</taxon>
        <taxon>Pterygota</taxon>
        <taxon>Neoptera</taxon>
        <taxon>Paraneoptera</taxon>
        <taxon>Psocodea</taxon>
        <taxon>Troctomorpha</taxon>
        <taxon>Phthiraptera</taxon>
        <taxon>Anoplura</taxon>
        <taxon>Pediculidae</taxon>
        <taxon>Pediculus</taxon>
    </lineage>
</organism>
<accession>E0VZ96</accession>
<dbReference type="KEGG" id="phu:Phum_PHUM529370"/>
<dbReference type="SUPFAM" id="SSF100939">
    <property type="entry name" value="SPOC domain-like"/>
    <property type="match status" value="1"/>
</dbReference>
<dbReference type="AlphaFoldDB" id="E0VZ96"/>
<feature type="region of interest" description="Disordered" evidence="3">
    <location>
        <begin position="65"/>
        <end position="97"/>
    </location>
</feature>
<dbReference type="SMART" id="SM00559">
    <property type="entry name" value="Ku78"/>
    <property type="match status" value="1"/>
</dbReference>
<name>E0VZ96_PEDHC</name>
<dbReference type="GO" id="GO:0042162">
    <property type="term" value="F:telomeric DNA binding"/>
    <property type="evidence" value="ECO:0007669"/>
    <property type="project" value="InterPro"/>
</dbReference>
<gene>
    <name evidence="6" type="primary">8235031</name>
    <name evidence="5" type="ORF">Phum_PHUM529370</name>
</gene>
<proteinExistence type="inferred from homology"/>
<dbReference type="InterPro" id="IPR014893">
    <property type="entry name" value="Ku_PK_bind"/>
</dbReference>
<evidence type="ECO:0000256" key="1">
    <source>
        <dbReference type="ARBA" id="ARBA00007726"/>
    </source>
</evidence>
<dbReference type="EMBL" id="DS235851">
    <property type="protein sequence ID" value="EEB18702.1"/>
    <property type="molecule type" value="Genomic_DNA"/>
</dbReference>
<protein>
    <submittedName>
        <fullName evidence="5 6">Ku P80 DNA helicase, putative</fullName>
    </submittedName>
</protein>
<evidence type="ECO:0000313" key="7">
    <source>
        <dbReference type="Proteomes" id="UP000009046"/>
    </source>
</evidence>
<dbReference type="CDD" id="cd00873">
    <property type="entry name" value="KU80"/>
    <property type="match status" value="1"/>
</dbReference>
<feature type="compositionally biased region" description="Basic and acidic residues" evidence="3">
    <location>
        <begin position="65"/>
        <end position="79"/>
    </location>
</feature>
<reference evidence="5" key="2">
    <citation type="submission" date="2007-04" db="EMBL/GenBank/DDBJ databases">
        <title>The genome of the human body louse.</title>
        <authorList>
            <consortium name="The Human Body Louse Genome Consortium"/>
            <person name="Kirkness E."/>
            <person name="Walenz B."/>
            <person name="Hass B."/>
            <person name="Bruggner R."/>
            <person name="Strausberg R."/>
        </authorList>
    </citation>
    <scope>NUCLEOTIDE SEQUENCE</scope>
    <source>
        <strain evidence="5">USDA</strain>
    </source>
</reference>
<dbReference type="OrthoDB" id="30826at2759"/>
<dbReference type="SUPFAM" id="SSF101420">
    <property type="entry name" value="C-terminal domain of Ku80"/>
    <property type="match status" value="1"/>
</dbReference>
<evidence type="ECO:0000256" key="3">
    <source>
        <dbReference type="SAM" id="MobiDB-lite"/>
    </source>
</evidence>
<dbReference type="GO" id="GO:0003690">
    <property type="term" value="F:double-stranded DNA binding"/>
    <property type="evidence" value="ECO:0007669"/>
    <property type="project" value="TreeGrafter"/>
</dbReference>
<dbReference type="PANTHER" id="PTHR12604">
    <property type="entry name" value="KU AUTOANTIGEN DNA HELICASE"/>
    <property type="match status" value="1"/>
</dbReference>
<dbReference type="VEuPathDB" id="VectorBase:PHUM529370"/>
<comment type="similarity">
    <text evidence="1">Belongs to the ku80 family.</text>
</comment>
<dbReference type="GO" id="GO:0003684">
    <property type="term" value="F:damaged DNA binding"/>
    <property type="evidence" value="ECO:0007669"/>
    <property type="project" value="InterPro"/>
</dbReference>
<keyword evidence="5" id="KW-0547">Nucleotide-binding</keyword>
<dbReference type="InterPro" id="IPR006164">
    <property type="entry name" value="DNA_bd_Ku70/Ku80"/>
</dbReference>
<feature type="compositionally biased region" description="Polar residues" evidence="3">
    <location>
        <begin position="85"/>
        <end position="97"/>
    </location>
</feature>
<reference evidence="5" key="1">
    <citation type="submission" date="2007-04" db="EMBL/GenBank/DDBJ databases">
        <title>Annotation of Pediculus humanus corporis strain USDA.</title>
        <authorList>
            <person name="Kirkness E."/>
            <person name="Hannick L."/>
            <person name="Hass B."/>
            <person name="Bruggner R."/>
            <person name="Lawson D."/>
            <person name="Bidwell S."/>
            <person name="Joardar V."/>
            <person name="Caler E."/>
            <person name="Walenz B."/>
            <person name="Inman J."/>
            <person name="Schobel S."/>
            <person name="Galinsky K."/>
            <person name="Amedeo P."/>
            <person name="Strausberg R."/>
        </authorList>
    </citation>
    <scope>NUCLEOTIDE SEQUENCE</scope>
    <source>
        <strain evidence="5">USDA</strain>
    </source>
</reference>
<dbReference type="Pfam" id="PF08785">
    <property type="entry name" value="Ku_PK_bind"/>
    <property type="match status" value="1"/>
</dbReference>
<dbReference type="eggNOG" id="KOG2326">
    <property type="taxonomic scope" value="Eukaryota"/>
</dbReference>
<keyword evidence="5" id="KW-0378">Hydrolase</keyword>
<dbReference type="GO" id="GO:0043564">
    <property type="term" value="C:Ku70:Ku80 complex"/>
    <property type="evidence" value="ECO:0007669"/>
    <property type="project" value="InterPro"/>
</dbReference>
<dbReference type="HOGENOM" id="CLU_479237_0_0_1"/>
<sequence length="569" mass="65029">MVKKSYYNFGKGFIPEQVIICSFESALKQLCSFTRKSRRKTPWNSILDIGDVKISISMYKKTDPKNSKKFDTKYLKSNDDDGDDNPTQNYEPSQNSQTVPVVRDKILNYKPESVKNKELMDVEISEDDTIEGYRYGTTVIPYSRDDKTIMEYKPGRKSLSVIGFTNMSSVPYYLLSGECSYVVTGRDKDENAEIALSAIVQAMKQMECVGIVRKVYSDDRGLSLGILYPFVEEIYSNDNDDDDGDVFSKECLLFVELAFQEEMKSIDFPSLENLTNNITKNQLDAIDDLIDSMDLMNAEKDLRGEPCEAFDLSNLHDFKEQFFHYCVIQKGLHPEKPLPETVPHHIKNYVRIPKSVEDKMKGPMKKIKENFKIIKMKRAEENLNGEKKEGAESEGGRKNVGRHHFNSDDVRREKDSIRGKIMSLFAKSFPTDNELNELFLESSEGTIPKEDSNLSEIFKNVYLNVRNQYLNKNPDYFNWWIPKFKSYAFAAGGIVEKIWNDLVAGNTGLISEEENINSNVTKSQAEDFLHSQPSTTISLKCDDDSETVDKTQHGTSQSGIEKEIFMVSP</sequence>
<dbReference type="GO" id="GO:0006303">
    <property type="term" value="P:double-strand break repair via nonhomologous end joining"/>
    <property type="evidence" value="ECO:0007669"/>
    <property type="project" value="InterPro"/>
</dbReference>
<dbReference type="InterPro" id="IPR024193">
    <property type="entry name" value="Ku80"/>
</dbReference>
<evidence type="ECO:0000256" key="2">
    <source>
        <dbReference type="ARBA" id="ARBA00023125"/>
    </source>
</evidence>
<dbReference type="InterPro" id="IPR036494">
    <property type="entry name" value="Ku_C_sf"/>
</dbReference>
<evidence type="ECO:0000313" key="6">
    <source>
        <dbReference type="EnsemblMetazoa" id="PHUM529370-PA"/>
    </source>
</evidence>
<dbReference type="EnsemblMetazoa" id="PHUM529370-RA">
    <property type="protein sequence ID" value="PHUM529370-PA"/>
    <property type="gene ID" value="PHUM529370"/>
</dbReference>
<feature type="domain" description="Ku" evidence="4">
    <location>
        <begin position="121"/>
        <end position="274"/>
    </location>
</feature>
<dbReference type="PANTHER" id="PTHR12604:SF4">
    <property type="entry name" value="X-RAY REPAIR CROSS-COMPLEMENTING PROTEIN 5"/>
    <property type="match status" value="1"/>
</dbReference>
<dbReference type="CTD" id="8235031"/>
<keyword evidence="5" id="KW-0067">ATP-binding</keyword>
<dbReference type="InterPro" id="IPR016194">
    <property type="entry name" value="SPOC-like_C_dom_sf"/>
</dbReference>
<keyword evidence="2" id="KW-0238">DNA-binding</keyword>